<dbReference type="PANTHER" id="PTHR13930">
    <property type="entry name" value="S-ADENOSYL-L-METHIONINE-DEPENDENT TRNA 4-DEMETHYLWYOSINE SYNTHASE"/>
    <property type="match status" value="1"/>
</dbReference>
<evidence type="ECO:0000313" key="6">
    <source>
        <dbReference type="EMBL" id="PLW08972.1"/>
    </source>
</evidence>
<evidence type="ECO:0000256" key="1">
    <source>
        <dbReference type="ARBA" id="ARBA00001966"/>
    </source>
</evidence>
<name>A0A2N5S6U3_9BASI</name>
<dbReference type="EMBL" id="PGCJ01001131">
    <property type="protein sequence ID" value="PLW08972.1"/>
    <property type="molecule type" value="Genomic_DNA"/>
</dbReference>
<accession>A0A2N5S6U3</accession>
<comment type="caution">
    <text evidence="6">The sequence shown here is derived from an EMBL/GenBank/DDBJ whole genome shotgun (WGS) entry which is preliminary data.</text>
</comment>
<dbReference type="GO" id="GO:0031591">
    <property type="term" value="P:wybutosine biosynthetic process"/>
    <property type="evidence" value="ECO:0007669"/>
    <property type="project" value="TreeGrafter"/>
</dbReference>
<keyword evidence="2" id="KW-0004">4Fe-4S</keyword>
<keyword evidence="2" id="KW-0479">Metal-binding</keyword>
<organism evidence="6 7">
    <name type="scientific">Puccinia coronata f. sp. avenae</name>
    <dbReference type="NCBI Taxonomy" id="200324"/>
    <lineage>
        <taxon>Eukaryota</taxon>
        <taxon>Fungi</taxon>
        <taxon>Dikarya</taxon>
        <taxon>Basidiomycota</taxon>
        <taxon>Pucciniomycotina</taxon>
        <taxon>Pucciniomycetes</taxon>
        <taxon>Pucciniales</taxon>
        <taxon>Pucciniaceae</taxon>
        <taxon>Puccinia</taxon>
    </lineage>
</organism>
<feature type="domain" description="tRNA wybutosine-synthesis" evidence="5">
    <location>
        <begin position="47"/>
        <end position="91"/>
    </location>
</feature>
<keyword evidence="2" id="KW-0411">Iron-sulfur</keyword>
<dbReference type="Pfam" id="PF08608">
    <property type="entry name" value="Wyosine_form"/>
    <property type="match status" value="1"/>
</dbReference>
<sequence length="111" mass="12768">MNRDFWERFLASINIVRTKKVRTVLRLTLVKGKNSDEIKGYAKLIRRGQPDFIKVKAVTYCGYPGLSNLTIKNLLWHNKVINFVKDLCEEINNPWYQTLTGGNADEAPVAK</sequence>
<reference evidence="6 7" key="1">
    <citation type="submission" date="2017-11" db="EMBL/GenBank/DDBJ databases">
        <title>De novo assembly and phasing of dikaryotic genomes from two isolates of Puccinia coronata f. sp. avenae, the causal agent of oat crown rust.</title>
        <authorList>
            <person name="Miller M.E."/>
            <person name="Zhang Y."/>
            <person name="Omidvar V."/>
            <person name="Sperschneider J."/>
            <person name="Schwessinger B."/>
            <person name="Raley C."/>
            <person name="Palmer J.M."/>
            <person name="Garnica D."/>
            <person name="Upadhyaya N."/>
            <person name="Rathjen J."/>
            <person name="Taylor J.M."/>
            <person name="Park R.F."/>
            <person name="Dodds P.N."/>
            <person name="Hirsch C.D."/>
            <person name="Kianian S.F."/>
            <person name="Figueroa M."/>
        </authorList>
    </citation>
    <scope>NUCLEOTIDE SEQUENCE [LARGE SCALE GENOMIC DNA]</scope>
    <source>
        <strain evidence="6">12NC29</strain>
    </source>
</reference>
<dbReference type="OrthoDB" id="271553at2759"/>
<evidence type="ECO:0000313" key="7">
    <source>
        <dbReference type="Proteomes" id="UP000235388"/>
    </source>
</evidence>
<dbReference type="GO" id="GO:0051539">
    <property type="term" value="F:4 iron, 4 sulfur cluster binding"/>
    <property type="evidence" value="ECO:0007669"/>
    <property type="project" value="UniProtKB-KW"/>
</dbReference>
<comment type="cofactor">
    <cofactor evidence="1">
        <name>[4Fe-4S] cluster</name>
        <dbReference type="ChEBI" id="CHEBI:49883"/>
    </cofactor>
</comment>
<keyword evidence="3" id="KW-0819">tRNA processing</keyword>
<dbReference type="STRING" id="200324.A0A2N5S6U3"/>
<keyword evidence="7" id="KW-1185">Reference proteome</keyword>
<protein>
    <recommendedName>
        <fullName evidence="5">tRNA wybutosine-synthesis domain-containing protein</fullName>
    </recommendedName>
</protein>
<dbReference type="AlphaFoldDB" id="A0A2N5S6U3"/>
<dbReference type="Proteomes" id="UP000235388">
    <property type="component" value="Unassembled WGS sequence"/>
</dbReference>
<evidence type="ECO:0000256" key="3">
    <source>
        <dbReference type="ARBA" id="ARBA00022694"/>
    </source>
</evidence>
<dbReference type="PANTHER" id="PTHR13930:SF0">
    <property type="entry name" value="S-ADENOSYL-L-METHIONINE-DEPENDENT TRNA 4-DEMETHYLWYOSINE SYNTHASE TYW1-RELATED"/>
    <property type="match status" value="1"/>
</dbReference>
<dbReference type="InterPro" id="IPR013785">
    <property type="entry name" value="Aldolase_TIM"/>
</dbReference>
<keyword evidence="4" id="KW-0456">Lyase</keyword>
<evidence type="ECO:0000256" key="4">
    <source>
        <dbReference type="ARBA" id="ARBA00023239"/>
    </source>
</evidence>
<evidence type="ECO:0000256" key="2">
    <source>
        <dbReference type="ARBA" id="ARBA00022485"/>
    </source>
</evidence>
<dbReference type="Gene3D" id="3.20.20.70">
    <property type="entry name" value="Aldolase class I"/>
    <property type="match status" value="1"/>
</dbReference>
<dbReference type="InterPro" id="IPR013917">
    <property type="entry name" value="tRNA_wybutosine-synth"/>
</dbReference>
<keyword evidence="2" id="KW-0408">Iron</keyword>
<dbReference type="InterPro" id="IPR034556">
    <property type="entry name" value="tRNA_wybutosine-synthase"/>
</dbReference>
<proteinExistence type="predicted"/>
<gene>
    <name evidence="6" type="ORF">PCANC_27000</name>
</gene>
<dbReference type="GO" id="GO:0016829">
    <property type="term" value="F:lyase activity"/>
    <property type="evidence" value="ECO:0007669"/>
    <property type="project" value="UniProtKB-KW"/>
</dbReference>
<evidence type="ECO:0000259" key="5">
    <source>
        <dbReference type="Pfam" id="PF08608"/>
    </source>
</evidence>